<evidence type="ECO:0000256" key="6">
    <source>
        <dbReference type="ARBA" id="ARBA00023136"/>
    </source>
</evidence>
<dbReference type="KEGG" id="kyr:CVV65_15460"/>
<evidence type="ECO:0000256" key="2">
    <source>
        <dbReference type="ARBA" id="ARBA00004241"/>
    </source>
</evidence>
<evidence type="ECO:0000256" key="7">
    <source>
        <dbReference type="ARBA" id="ARBA00023287"/>
    </source>
</evidence>
<dbReference type="Pfam" id="PF07963">
    <property type="entry name" value="N_methyl"/>
    <property type="match status" value="1"/>
</dbReference>
<dbReference type="EMBL" id="CP024955">
    <property type="protein sequence ID" value="ATY86152.1"/>
    <property type="molecule type" value="Genomic_DNA"/>
</dbReference>
<keyword evidence="11" id="KW-1185">Reference proteome</keyword>
<sequence length="142" mass="15333">MVTQDIAPVRREEKEPARPQAIRRRRQAGFTLIEMLAVVVILAIVAGVGFVVVNNQIENARVNTDKANVRTIADATQRYIMDKGAAPTDVGDLVTNGYLAKAPVDPWDSTKTDAYSISTTDKNVTISGPKPGDSLTLSNVLP</sequence>
<comment type="subcellular location">
    <subcellularLocation>
        <location evidence="2">Cell surface</location>
    </subcellularLocation>
    <subcellularLocation>
        <location evidence="1">Membrane</location>
        <topology evidence="1">Single-pass membrane protein</topology>
    </subcellularLocation>
</comment>
<dbReference type="Proteomes" id="UP000231932">
    <property type="component" value="Chromosome"/>
</dbReference>
<proteinExistence type="predicted"/>
<feature type="region of interest" description="Disordered" evidence="8">
    <location>
        <begin position="1"/>
        <end position="20"/>
    </location>
</feature>
<dbReference type="AlphaFoldDB" id="A0A2K8NCV4"/>
<evidence type="ECO:0000313" key="10">
    <source>
        <dbReference type="EMBL" id="ATY86152.1"/>
    </source>
</evidence>
<evidence type="ECO:0000256" key="3">
    <source>
        <dbReference type="ARBA" id="ARBA00022481"/>
    </source>
</evidence>
<dbReference type="GO" id="GO:0016020">
    <property type="term" value="C:membrane"/>
    <property type="evidence" value="ECO:0007669"/>
    <property type="project" value="UniProtKB-SubCell"/>
</dbReference>
<evidence type="ECO:0008006" key="12">
    <source>
        <dbReference type="Google" id="ProtNLM"/>
    </source>
</evidence>
<dbReference type="GO" id="GO:0009986">
    <property type="term" value="C:cell surface"/>
    <property type="evidence" value="ECO:0007669"/>
    <property type="project" value="UniProtKB-SubCell"/>
</dbReference>
<evidence type="ECO:0000256" key="1">
    <source>
        <dbReference type="ARBA" id="ARBA00004167"/>
    </source>
</evidence>
<protein>
    <recommendedName>
        <fullName evidence="12">Prepilin-type N-terminal cleavage/methylation domain-containing protein</fullName>
    </recommendedName>
</protein>
<evidence type="ECO:0000256" key="5">
    <source>
        <dbReference type="ARBA" id="ARBA00022989"/>
    </source>
</evidence>
<evidence type="ECO:0000256" key="8">
    <source>
        <dbReference type="SAM" id="MobiDB-lite"/>
    </source>
</evidence>
<dbReference type="Gene3D" id="3.30.700.10">
    <property type="entry name" value="Glycoprotein, Type 4 Pilin"/>
    <property type="match status" value="1"/>
</dbReference>
<keyword evidence="5 9" id="KW-1133">Transmembrane helix</keyword>
<dbReference type="SUPFAM" id="SSF54523">
    <property type="entry name" value="Pili subunits"/>
    <property type="match status" value="1"/>
</dbReference>
<dbReference type="OrthoDB" id="2666465at2"/>
<dbReference type="InterPro" id="IPR045584">
    <property type="entry name" value="Pilin-like"/>
</dbReference>
<dbReference type="PANTHER" id="PTHR30093">
    <property type="entry name" value="GENERAL SECRETION PATHWAY PROTEIN G"/>
    <property type="match status" value="1"/>
</dbReference>
<accession>A0A2K8NCV4</accession>
<dbReference type="PANTHER" id="PTHR30093:SF44">
    <property type="entry name" value="TYPE II SECRETION SYSTEM CORE PROTEIN G"/>
    <property type="match status" value="1"/>
</dbReference>
<evidence type="ECO:0000256" key="4">
    <source>
        <dbReference type="ARBA" id="ARBA00022692"/>
    </source>
</evidence>
<evidence type="ECO:0000256" key="9">
    <source>
        <dbReference type="SAM" id="Phobius"/>
    </source>
</evidence>
<dbReference type="NCBIfam" id="TIGR02532">
    <property type="entry name" value="IV_pilin_GFxxxE"/>
    <property type="match status" value="1"/>
</dbReference>
<feature type="transmembrane region" description="Helical" evidence="9">
    <location>
        <begin position="28"/>
        <end position="53"/>
    </location>
</feature>
<evidence type="ECO:0000313" key="11">
    <source>
        <dbReference type="Proteomes" id="UP000231932"/>
    </source>
</evidence>
<keyword evidence="3" id="KW-0488">Methylation</keyword>
<dbReference type="RefSeq" id="WP_100668901.1">
    <property type="nucleotide sequence ID" value="NZ_CP024955.1"/>
</dbReference>
<feature type="compositionally biased region" description="Basic and acidic residues" evidence="8">
    <location>
        <begin position="8"/>
        <end position="17"/>
    </location>
</feature>
<keyword evidence="4 9" id="KW-0812">Transmembrane</keyword>
<dbReference type="InterPro" id="IPR012902">
    <property type="entry name" value="N_methyl_site"/>
</dbReference>
<reference evidence="11" key="1">
    <citation type="submission" date="2017-11" db="EMBL/GenBank/DDBJ databases">
        <title>Complete Genome Sequence of Kyrpidia sp. Strain EA-1, a thermophilic, hydrogen-oxidizing Bacterium, isolated from the Azores.</title>
        <authorList>
            <person name="Reiner J.E."/>
            <person name="Lapp C.J."/>
            <person name="Bunk B."/>
            <person name="Gescher J."/>
        </authorList>
    </citation>
    <scope>NUCLEOTIDE SEQUENCE [LARGE SCALE GENOMIC DNA]</scope>
    <source>
        <strain evidence="11">EA-1</strain>
    </source>
</reference>
<keyword evidence="6 9" id="KW-0472">Membrane</keyword>
<gene>
    <name evidence="10" type="ORF">CVV65_15460</name>
</gene>
<name>A0A2K8NCV4_9BACL</name>
<organism evidence="10 11">
    <name type="scientific">Kyrpidia spormannii</name>
    <dbReference type="NCBI Taxonomy" id="2055160"/>
    <lineage>
        <taxon>Bacteria</taxon>
        <taxon>Bacillati</taxon>
        <taxon>Bacillota</taxon>
        <taxon>Bacilli</taxon>
        <taxon>Bacillales</taxon>
        <taxon>Alicyclobacillaceae</taxon>
        <taxon>Kyrpidia</taxon>
    </lineage>
</organism>
<keyword evidence="7" id="KW-0178">Competence</keyword>
<dbReference type="GO" id="GO:0030420">
    <property type="term" value="P:establishment of competence for transformation"/>
    <property type="evidence" value="ECO:0007669"/>
    <property type="project" value="UniProtKB-KW"/>
</dbReference>